<name>A0ABW0TZ01_9BACL</name>
<evidence type="ECO:0000313" key="2">
    <source>
        <dbReference type="Proteomes" id="UP001596071"/>
    </source>
</evidence>
<keyword evidence="2" id="KW-1185">Reference proteome</keyword>
<dbReference type="Proteomes" id="UP001596071">
    <property type="component" value="Unassembled WGS sequence"/>
</dbReference>
<sequence length="267" mass="32192">MKFRMGITNTYNSFYREILDERELNDEDEVFFDNTSYLRLETKFVINLFNEIGYSIDEIKLKKEYIDFMEEYFYYYSIEDVWSFIQRRDDEYFYGVMVYLSQTSTTNKILLKLQQAVKDELLRNRISIRELRKTVFIAMSFASEMDKPREAIMRAIEDKGYKAIVIDEKEHNEQIVPQIFEEINRAEFVIADLTGHRNGVYYEAGFAKGLNKQVIFTCRADDFGNSHFDVKQINTIRWENEWILEERLRKRIEAMMTNELEEQHVPF</sequence>
<reference evidence="2" key="1">
    <citation type="journal article" date="2019" name="Int. J. Syst. Evol. Microbiol.">
        <title>The Global Catalogue of Microorganisms (GCM) 10K type strain sequencing project: providing services to taxonomists for standard genome sequencing and annotation.</title>
        <authorList>
            <consortium name="The Broad Institute Genomics Platform"/>
            <consortium name="The Broad Institute Genome Sequencing Center for Infectious Disease"/>
            <person name="Wu L."/>
            <person name="Ma J."/>
        </authorList>
    </citation>
    <scope>NUCLEOTIDE SEQUENCE [LARGE SCALE GENOMIC DNA]</scope>
    <source>
        <strain evidence="2">KACC 11299</strain>
    </source>
</reference>
<evidence type="ECO:0008006" key="3">
    <source>
        <dbReference type="Google" id="ProtNLM"/>
    </source>
</evidence>
<dbReference type="EMBL" id="JBHSNP010000011">
    <property type="protein sequence ID" value="MFC5603159.1"/>
    <property type="molecule type" value="Genomic_DNA"/>
</dbReference>
<protein>
    <recommendedName>
        <fullName evidence="3">Nucleoside 2-deoxyribosyltransferase</fullName>
    </recommendedName>
</protein>
<proteinExistence type="predicted"/>
<gene>
    <name evidence="1" type="ORF">ACFPTP_07970</name>
</gene>
<organism evidence="1 2">
    <name type="scientific">Sporosarcina koreensis</name>
    <dbReference type="NCBI Taxonomy" id="334735"/>
    <lineage>
        <taxon>Bacteria</taxon>
        <taxon>Bacillati</taxon>
        <taxon>Bacillota</taxon>
        <taxon>Bacilli</taxon>
        <taxon>Bacillales</taxon>
        <taxon>Caryophanaceae</taxon>
        <taxon>Sporosarcina</taxon>
    </lineage>
</organism>
<dbReference type="SUPFAM" id="SSF52309">
    <property type="entry name" value="N-(deoxy)ribosyltransferase-like"/>
    <property type="match status" value="1"/>
</dbReference>
<dbReference type="RefSeq" id="WP_381443467.1">
    <property type="nucleotide sequence ID" value="NZ_JBHSNP010000011.1"/>
</dbReference>
<evidence type="ECO:0000313" key="1">
    <source>
        <dbReference type="EMBL" id="MFC5603159.1"/>
    </source>
</evidence>
<dbReference type="Gene3D" id="3.40.50.450">
    <property type="match status" value="1"/>
</dbReference>
<accession>A0ABW0TZ01</accession>
<comment type="caution">
    <text evidence="1">The sequence shown here is derived from an EMBL/GenBank/DDBJ whole genome shotgun (WGS) entry which is preliminary data.</text>
</comment>